<evidence type="ECO:0000256" key="2">
    <source>
        <dbReference type="ARBA" id="ARBA00008711"/>
    </source>
</evidence>
<evidence type="ECO:0000313" key="14">
    <source>
        <dbReference type="Proteomes" id="UP001139721"/>
    </source>
</evidence>
<proteinExistence type="inferred from homology"/>
<feature type="domain" description="HTH araC/xylS-type" evidence="12">
    <location>
        <begin position="104"/>
        <end position="180"/>
    </location>
</feature>
<dbReference type="SUPFAM" id="SSF46767">
    <property type="entry name" value="Methylated DNA-protein cysteine methyltransferase, C-terminal domain"/>
    <property type="match status" value="1"/>
</dbReference>
<dbReference type="InterPro" id="IPR036217">
    <property type="entry name" value="MethylDNA_cys_MeTrfase_DNAb"/>
</dbReference>
<evidence type="ECO:0000256" key="11">
    <source>
        <dbReference type="PIRSR" id="PIRSR000409-3"/>
    </source>
</evidence>
<dbReference type="InterPro" id="IPR035451">
    <property type="entry name" value="Ada-like_dom_sf"/>
</dbReference>
<evidence type="ECO:0000256" key="5">
    <source>
        <dbReference type="ARBA" id="ARBA00022679"/>
    </source>
</evidence>
<evidence type="ECO:0000256" key="1">
    <source>
        <dbReference type="ARBA" id="ARBA00001286"/>
    </source>
</evidence>
<evidence type="ECO:0000256" key="8">
    <source>
        <dbReference type="ARBA" id="ARBA00023204"/>
    </source>
</evidence>
<dbReference type="PROSITE" id="PS01124">
    <property type="entry name" value="HTH_ARAC_FAMILY_2"/>
    <property type="match status" value="1"/>
</dbReference>
<dbReference type="FunFam" id="1.10.10.10:FF:000214">
    <property type="entry name" value="Methylated-DNA--protein-cysteine methyltransferase"/>
    <property type="match status" value="1"/>
</dbReference>
<dbReference type="InterPro" id="IPR014048">
    <property type="entry name" value="MethylDNA_cys_MeTrfase_DNA-bd"/>
</dbReference>
<evidence type="ECO:0000256" key="9">
    <source>
        <dbReference type="ARBA" id="ARBA00049348"/>
    </source>
</evidence>
<dbReference type="GO" id="GO:0008270">
    <property type="term" value="F:zinc ion binding"/>
    <property type="evidence" value="ECO:0007669"/>
    <property type="project" value="InterPro"/>
</dbReference>
<feature type="binding site" evidence="11">
    <location>
        <position position="70"/>
    </location>
    <ligand>
        <name>Zn(2+)</name>
        <dbReference type="ChEBI" id="CHEBI:29105"/>
    </ligand>
</feature>
<dbReference type="EMBL" id="JAJKBJ010000022">
    <property type="protein sequence ID" value="MCL9685307.1"/>
    <property type="molecule type" value="Genomic_DNA"/>
</dbReference>
<dbReference type="GO" id="GO:0003908">
    <property type="term" value="F:methylated-DNA-[protein]-cysteine S-methyltransferase activity"/>
    <property type="evidence" value="ECO:0007669"/>
    <property type="project" value="UniProtKB-EC"/>
</dbReference>
<keyword evidence="8" id="KW-0234">DNA repair</keyword>
<dbReference type="CDD" id="cd06445">
    <property type="entry name" value="ATase"/>
    <property type="match status" value="1"/>
</dbReference>
<dbReference type="Gene3D" id="3.30.160.70">
    <property type="entry name" value="Methylated DNA-protein cysteine methyltransferase domain"/>
    <property type="match status" value="1"/>
</dbReference>
<dbReference type="InterPro" id="IPR004026">
    <property type="entry name" value="Ada_DNA_repair_Zn-bd"/>
</dbReference>
<evidence type="ECO:0000259" key="12">
    <source>
        <dbReference type="PROSITE" id="PS01124"/>
    </source>
</evidence>
<feature type="binding site" evidence="11">
    <location>
        <position position="36"/>
    </location>
    <ligand>
        <name>Zn(2+)</name>
        <dbReference type="ChEBI" id="CHEBI:29105"/>
    </ligand>
</feature>
<dbReference type="Pfam" id="PF01035">
    <property type="entry name" value="DNA_binding_1"/>
    <property type="match status" value="1"/>
</dbReference>
<dbReference type="GO" id="GO:0006281">
    <property type="term" value="P:DNA repair"/>
    <property type="evidence" value="ECO:0007669"/>
    <property type="project" value="UniProtKB-KW"/>
</dbReference>
<dbReference type="InterPro" id="IPR036388">
    <property type="entry name" value="WH-like_DNA-bd_sf"/>
</dbReference>
<dbReference type="PANTHER" id="PTHR10815:SF5">
    <property type="entry name" value="METHYLATED-DNA--PROTEIN-CYSTEINE METHYLTRANSFERASE"/>
    <property type="match status" value="1"/>
</dbReference>
<gene>
    <name evidence="13" type="ORF">LOX96_14480</name>
</gene>
<dbReference type="InterPro" id="IPR016221">
    <property type="entry name" value="Bifunct_regulatory_prot_Ada"/>
</dbReference>
<dbReference type="InterPro" id="IPR001497">
    <property type="entry name" value="MethylDNA_cys_MeTrfase_AS"/>
</dbReference>
<evidence type="ECO:0000256" key="7">
    <source>
        <dbReference type="ARBA" id="ARBA00023159"/>
    </source>
</evidence>
<keyword evidence="4" id="KW-0489">Methyltransferase</keyword>
<sequence>MLTTAIQKEYYQALLDKDSRYEGVFYVGVKTTGIFCRPGCPAKKPKFENCEFFQTAQEALLASYRPCLRCRPLSHPNYVSDLVRALVEAVEANPEKRWKNSDFESLSIDASTARRQFKKRFGMTFVAYARARRMGIAMKQIREGKEVIEAQVNTGYESSSGFRDAFAKIMGAAPSNFAQHHPVLKASWLDTRLGPMLAIADEDALYLLEFVDRRGLEREVEKLRKKTKSVIIPGSSPPITSIEKELNAYFEGSLKEFVTPIHLLGSPFQKLAWHKLLNIPYGETRSYSKQAEAIGKPSAFRTVANANGANQLAIIIPCHRIINLNGNLGGYGGGIARKQWLIEHERRNK</sequence>
<organism evidence="13 14">
    <name type="scientific">Legionella maioricensis</name>
    <dbReference type="NCBI Taxonomy" id="2896528"/>
    <lineage>
        <taxon>Bacteria</taxon>
        <taxon>Pseudomonadati</taxon>
        <taxon>Pseudomonadota</taxon>
        <taxon>Gammaproteobacteria</taxon>
        <taxon>Legionellales</taxon>
        <taxon>Legionellaceae</taxon>
        <taxon>Legionella</taxon>
    </lineage>
</organism>
<evidence type="ECO:0000256" key="10">
    <source>
        <dbReference type="PIRSR" id="PIRSR000409-1"/>
    </source>
</evidence>
<evidence type="ECO:0000256" key="6">
    <source>
        <dbReference type="ARBA" id="ARBA00022763"/>
    </source>
</evidence>
<dbReference type="InterPro" id="IPR018060">
    <property type="entry name" value="HTH_AraC"/>
</dbReference>
<feature type="active site" description="Nucleophile; methyl group acceptor from either O6-methylguanine or O4-methylthymine" evidence="10">
    <location>
        <position position="318"/>
    </location>
</feature>
<keyword evidence="14" id="KW-1185">Reference proteome</keyword>
<dbReference type="Gene3D" id="1.10.10.60">
    <property type="entry name" value="Homeodomain-like"/>
    <property type="match status" value="1"/>
</dbReference>
<dbReference type="Proteomes" id="UP001139721">
    <property type="component" value="Unassembled WGS sequence"/>
</dbReference>
<dbReference type="GO" id="GO:0032259">
    <property type="term" value="P:methylation"/>
    <property type="evidence" value="ECO:0007669"/>
    <property type="project" value="UniProtKB-KW"/>
</dbReference>
<protein>
    <recommendedName>
        <fullName evidence="3">methylated-DNA--[protein]-cysteine S-methyltransferase</fullName>
        <ecNumber evidence="3">2.1.1.63</ecNumber>
    </recommendedName>
</protein>
<dbReference type="AlphaFoldDB" id="A0A9X2D2Z9"/>
<dbReference type="PROSITE" id="PS00374">
    <property type="entry name" value="MGMT"/>
    <property type="match status" value="1"/>
</dbReference>
<evidence type="ECO:0000256" key="4">
    <source>
        <dbReference type="ARBA" id="ARBA00022603"/>
    </source>
</evidence>
<dbReference type="GO" id="GO:0043565">
    <property type="term" value="F:sequence-specific DNA binding"/>
    <property type="evidence" value="ECO:0007669"/>
    <property type="project" value="InterPro"/>
</dbReference>
<comment type="catalytic activity">
    <reaction evidence="1">
        <text>a 4-O-methyl-thymidine in DNA + L-cysteinyl-[protein] = a thymidine in DNA + S-methyl-L-cysteinyl-[protein]</text>
        <dbReference type="Rhea" id="RHEA:53428"/>
        <dbReference type="Rhea" id="RHEA-COMP:10131"/>
        <dbReference type="Rhea" id="RHEA-COMP:10132"/>
        <dbReference type="Rhea" id="RHEA-COMP:13555"/>
        <dbReference type="Rhea" id="RHEA-COMP:13556"/>
        <dbReference type="ChEBI" id="CHEBI:29950"/>
        <dbReference type="ChEBI" id="CHEBI:82612"/>
        <dbReference type="ChEBI" id="CHEBI:137386"/>
        <dbReference type="ChEBI" id="CHEBI:137387"/>
        <dbReference type="EC" id="2.1.1.63"/>
    </reaction>
</comment>
<keyword evidence="11" id="KW-0479">Metal-binding</keyword>
<evidence type="ECO:0000313" key="13">
    <source>
        <dbReference type="EMBL" id="MCL9685307.1"/>
    </source>
</evidence>
<dbReference type="Gene3D" id="3.40.10.10">
    <property type="entry name" value="DNA Methylphosphotriester Repair Domain"/>
    <property type="match status" value="1"/>
</dbReference>
<dbReference type="SMART" id="SM00342">
    <property type="entry name" value="HTH_ARAC"/>
    <property type="match status" value="1"/>
</dbReference>
<dbReference type="RefSeq" id="WP_250423439.1">
    <property type="nucleotide sequence ID" value="NZ_JAJKBJ010000022.1"/>
</dbReference>
<feature type="binding site" evidence="11">
    <location>
        <position position="67"/>
    </location>
    <ligand>
        <name>Zn(2+)</name>
        <dbReference type="ChEBI" id="CHEBI:29105"/>
    </ligand>
</feature>
<dbReference type="NCBIfam" id="TIGR00589">
    <property type="entry name" value="ogt"/>
    <property type="match status" value="1"/>
</dbReference>
<dbReference type="Pfam" id="PF12833">
    <property type="entry name" value="HTH_18"/>
    <property type="match status" value="1"/>
</dbReference>
<keyword evidence="7" id="KW-0010">Activator</keyword>
<reference evidence="13" key="1">
    <citation type="submission" date="2021-11" db="EMBL/GenBank/DDBJ databases">
        <title>Legionella maioricencis sp. nov., a new species isolated from hot water samples in Mallorca.</title>
        <authorList>
            <person name="Crespi S."/>
            <person name="Drasar V."/>
            <person name="Salva-Serra F."/>
            <person name="Jaen-Luchoro D."/>
            <person name="Pineiro-Iglesias B."/>
            <person name="Aliaga F."/>
            <person name="Fernandez-Juarez V."/>
            <person name="Coll G."/>
            <person name="Moore E.R.B."/>
            <person name="Bennasar-Figueras A."/>
        </authorList>
    </citation>
    <scope>NUCLEOTIDE SEQUENCE</scope>
    <source>
        <strain evidence="13">HCPI-6</strain>
    </source>
</reference>
<comment type="catalytic activity">
    <reaction evidence="9">
        <text>a 6-O-methyl-2'-deoxyguanosine in DNA + L-cysteinyl-[protein] = S-methyl-L-cysteinyl-[protein] + a 2'-deoxyguanosine in DNA</text>
        <dbReference type="Rhea" id="RHEA:24000"/>
        <dbReference type="Rhea" id="RHEA-COMP:10131"/>
        <dbReference type="Rhea" id="RHEA-COMP:10132"/>
        <dbReference type="Rhea" id="RHEA-COMP:11367"/>
        <dbReference type="Rhea" id="RHEA-COMP:11368"/>
        <dbReference type="ChEBI" id="CHEBI:29950"/>
        <dbReference type="ChEBI" id="CHEBI:82612"/>
        <dbReference type="ChEBI" id="CHEBI:85445"/>
        <dbReference type="ChEBI" id="CHEBI:85448"/>
        <dbReference type="EC" id="2.1.1.63"/>
    </reaction>
</comment>
<feature type="active site" description="Nucleophile; methyl group acceptor from methylphosphotriester" evidence="10">
    <location>
        <position position="36"/>
    </location>
</feature>
<dbReference type="Gene3D" id="1.10.10.10">
    <property type="entry name" value="Winged helix-like DNA-binding domain superfamily/Winged helix DNA-binding domain"/>
    <property type="match status" value="1"/>
</dbReference>
<dbReference type="InterPro" id="IPR036631">
    <property type="entry name" value="MGMT_N_sf"/>
</dbReference>
<keyword evidence="6" id="KW-0227">DNA damage</keyword>
<dbReference type="SUPFAM" id="SSF57884">
    <property type="entry name" value="Ada DNA repair protein, N-terminal domain (N-Ada 10)"/>
    <property type="match status" value="1"/>
</dbReference>
<dbReference type="SUPFAM" id="SSF53155">
    <property type="entry name" value="Methylated DNA-protein cysteine methyltransferase domain"/>
    <property type="match status" value="1"/>
</dbReference>
<keyword evidence="5" id="KW-0808">Transferase</keyword>
<dbReference type="PANTHER" id="PTHR10815">
    <property type="entry name" value="METHYLATED-DNA--PROTEIN-CYSTEINE METHYLTRANSFERASE"/>
    <property type="match status" value="1"/>
</dbReference>
<name>A0A9X2D2Z9_9GAMM</name>
<dbReference type="PIRSF" id="PIRSF000409">
    <property type="entry name" value="Ada"/>
    <property type="match status" value="1"/>
</dbReference>
<keyword evidence="11" id="KW-0862">Zinc</keyword>
<comment type="similarity">
    <text evidence="2">Belongs to the MGMT family.</text>
</comment>
<dbReference type="Pfam" id="PF02805">
    <property type="entry name" value="Ada_Zn_binding"/>
    <property type="match status" value="1"/>
</dbReference>
<accession>A0A9X2D2Z9</accession>
<feature type="binding site" evidence="11">
    <location>
        <position position="40"/>
    </location>
    <ligand>
        <name>Zn(2+)</name>
        <dbReference type="ChEBI" id="CHEBI:29105"/>
    </ligand>
</feature>
<dbReference type="GO" id="GO:0003700">
    <property type="term" value="F:DNA-binding transcription factor activity"/>
    <property type="evidence" value="ECO:0007669"/>
    <property type="project" value="InterPro"/>
</dbReference>
<comment type="caution">
    <text evidence="13">The sequence shown here is derived from an EMBL/GenBank/DDBJ whole genome shotgun (WGS) entry which is preliminary data.</text>
</comment>
<evidence type="ECO:0000256" key="3">
    <source>
        <dbReference type="ARBA" id="ARBA00011918"/>
    </source>
</evidence>
<dbReference type="EC" id="2.1.1.63" evidence="3"/>
<comment type="cofactor">
    <cofactor evidence="11">
        <name>Zn(2+)</name>
        <dbReference type="ChEBI" id="CHEBI:29105"/>
    </cofactor>
    <text evidence="11">Binds 1 zinc ion per subunit.</text>
</comment>